<dbReference type="eggNOG" id="COG2270">
    <property type="taxonomic scope" value="Bacteria"/>
</dbReference>
<gene>
    <name evidence="8" type="ORF">Llan_1723</name>
</gene>
<evidence type="ECO:0000256" key="3">
    <source>
        <dbReference type="ARBA" id="ARBA00022692"/>
    </source>
</evidence>
<feature type="transmembrane region" description="Helical" evidence="6">
    <location>
        <begin position="196"/>
        <end position="215"/>
    </location>
</feature>
<comment type="caution">
    <text evidence="8">The sequence shown here is derived from an EMBL/GenBank/DDBJ whole genome shotgun (WGS) entry which is preliminary data.</text>
</comment>
<feature type="domain" description="Major facilitator superfamily (MFS) profile" evidence="7">
    <location>
        <begin position="249"/>
        <end position="429"/>
    </location>
</feature>
<proteinExistence type="predicted"/>
<keyword evidence="5 6" id="KW-0472">Membrane</keyword>
<dbReference type="Pfam" id="PF11700">
    <property type="entry name" value="ATG22"/>
    <property type="match status" value="1"/>
</dbReference>
<organism evidence="8 9">
    <name type="scientific">Legionella lansingensis</name>
    <dbReference type="NCBI Taxonomy" id="45067"/>
    <lineage>
        <taxon>Bacteria</taxon>
        <taxon>Pseudomonadati</taxon>
        <taxon>Pseudomonadota</taxon>
        <taxon>Gammaproteobacteria</taxon>
        <taxon>Legionellales</taxon>
        <taxon>Legionellaceae</taxon>
        <taxon>Legionella</taxon>
    </lineage>
</organism>
<dbReference type="GO" id="GO:0012505">
    <property type="term" value="C:endomembrane system"/>
    <property type="evidence" value="ECO:0007669"/>
    <property type="project" value="UniProtKB-SubCell"/>
</dbReference>
<feature type="transmembrane region" description="Helical" evidence="6">
    <location>
        <begin position="339"/>
        <end position="361"/>
    </location>
</feature>
<dbReference type="InterPro" id="IPR050495">
    <property type="entry name" value="ATG22/LtaA_families"/>
</dbReference>
<dbReference type="GO" id="GO:0022857">
    <property type="term" value="F:transmembrane transporter activity"/>
    <property type="evidence" value="ECO:0007669"/>
    <property type="project" value="InterPro"/>
</dbReference>
<evidence type="ECO:0000259" key="7">
    <source>
        <dbReference type="PROSITE" id="PS50850"/>
    </source>
</evidence>
<keyword evidence="2" id="KW-0813">Transport</keyword>
<dbReference type="AlphaFoldDB" id="A0A0W0VLN5"/>
<evidence type="ECO:0000256" key="4">
    <source>
        <dbReference type="ARBA" id="ARBA00022989"/>
    </source>
</evidence>
<evidence type="ECO:0000256" key="5">
    <source>
        <dbReference type="ARBA" id="ARBA00023136"/>
    </source>
</evidence>
<dbReference type="RefSeq" id="WP_231950166.1">
    <property type="nucleotide sequence ID" value="NZ_CAAAJD010000002.1"/>
</dbReference>
<dbReference type="InterPro" id="IPR020846">
    <property type="entry name" value="MFS_dom"/>
</dbReference>
<keyword evidence="9" id="KW-1185">Reference proteome</keyword>
<dbReference type="EMBL" id="LNYI01000033">
    <property type="protein sequence ID" value="KTD20993.1"/>
    <property type="molecule type" value="Genomic_DNA"/>
</dbReference>
<evidence type="ECO:0000313" key="8">
    <source>
        <dbReference type="EMBL" id="KTD20993.1"/>
    </source>
</evidence>
<sequence>MKPITHTGFDIRQVNIKQIIAWALYDFANSSYFVVIFTFVFATYFTNEIAANEIEGTALWGYTISASALLIAVMSPFAGALADFGGYHKSWLFFFTYLGIISTACLWFAYPNQNSVPLALACIFISNFALEVGTVFYNSFLPKLSPPNYIGRISGWAWGCGYLGGLLCLIIALVVFIKGDFGLWFGKEQYANIRAITLFVALWICIFSLPLFIIVQQQKSKQFSMAIAIKKGTAELLTTLKNLPGQKDLLLFLVARIFYIDGLNSVLALGGIYAAGTFKLSISDIMTFGIILNITAGFGAALFSWFDDWIGSKKTIFIALGCLTLTFCFLLTVKSAFIFWIFAPVIGIFVGPTQAASRTFLARLAKPEEITRMYGLYSLSGKATSFLGPLLVGLVTVYTDSQRWGMSILLPFFIIGGALLYFVNEQNKT</sequence>
<dbReference type="SUPFAM" id="SSF103473">
    <property type="entry name" value="MFS general substrate transporter"/>
    <property type="match status" value="1"/>
</dbReference>
<dbReference type="Gene3D" id="1.20.1250.20">
    <property type="entry name" value="MFS general substrate transporter like domains"/>
    <property type="match status" value="2"/>
</dbReference>
<dbReference type="PROSITE" id="PS50850">
    <property type="entry name" value="MFS"/>
    <property type="match status" value="1"/>
</dbReference>
<dbReference type="PANTHER" id="PTHR23519">
    <property type="entry name" value="AUTOPHAGY-RELATED PROTEIN 22"/>
    <property type="match status" value="1"/>
</dbReference>
<evidence type="ECO:0000256" key="1">
    <source>
        <dbReference type="ARBA" id="ARBA00004127"/>
    </source>
</evidence>
<dbReference type="Proteomes" id="UP000054869">
    <property type="component" value="Unassembled WGS sequence"/>
</dbReference>
<keyword evidence="4 6" id="KW-1133">Transmembrane helix</keyword>
<evidence type="ECO:0000313" key="9">
    <source>
        <dbReference type="Proteomes" id="UP000054869"/>
    </source>
</evidence>
<dbReference type="PATRIC" id="fig|45067.4.peg.1809"/>
<dbReference type="InterPro" id="IPR024671">
    <property type="entry name" value="Atg22-like"/>
</dbReference>
<feature type="transmembrane region" description="Helical" evidence="6">
    <location>
        <begin position="315"/>
        <end position="333"/>
    </location>
</feature>
<keyword evidence="3 6" id="KW-0812">Transmembrane</keyword>
<comment type="subcellular location">
    <subcellularLocation>
        <location evidence="1">Endomembrane system</location>
        <topology evidence="1">Multi-pass membrane protein</topology>
    </subcellularLocation>
</comment>
<feature type="transmembrane region" description="Helical" evidence="6">
    <location>
        <begin position="91"/>
        <end position="110"/>
    </location>
</feature>
<accession>A0A0W0VLN5</accession>
<feature type="transmembrane region" description="Helical" evidence="6">
    <location>
        <begin position="57"/>
        <end position="79"/>
    </location>
</feature>
<feature type="transmembrane region" description="Helical" evidence="6">
    <location>
        <begin position="116"/>
        <end position="141"/>
    </location>
</feature>
<dbReference type="PANTHER" id="PTHR23519:SF1">
    <property type="entry name" value="AUTOPHAGY-RELATED PROTEIN 22"/>
    <property type="match status" value="1"/>
</dbReference>
<feature type="transmembrane region" description="Helical" evidence="6">
    <location>
        <begin position="404"/>
        <end position="423"/>
    </location>
</feature>
<feature type="transmembrane region" description="Helical" evidence="6">
    <location>
        <begin position="20"/>
        <end position="45"/>
    </location>
</feature>
<feature type="transmembrane region" description="Helical" evidence="6">
    <location>
        <begin position="285"/>
        <end position="303"/>
    </location>
</feature>
<name>A0A0W0VLN5_9GAMM</name>
<feature type="transmembrane region" description="Helical" evidence="6">
    <location>
        <begin position="373"/>
        <end position="398"/>
    </location>
</feature>
<feature type="transmembrane region" description="Helical" evidence="6">
    <location>
        <begin position="153"/>
        <end position="176"/>
    </location>
</feature>
<protein>
    <submittedName>
        <fullName evidence="8">MFS transporter family transporter protein</fullName>
    </submittedName>
</protein>
<dbReference type="InterPro" id="IPR036259">
    <property type="entry name" value="MFS_trans_sf"/>
</dbReference>
<evidence type="ECO:0000256" key="2">
    <source>
        <dbReference type="ARBA" id="ARBA00022448"/>
    </source>
</evidence>
<reference evidence="8 9" key="1">
    <citation type="submission" date="2015-11" db="EMBL/GenBank/DDBJ databases">
        <title>Genomic analysis of 38 Legionella species identifies large and diverse effector repertoires.</title>
        <authorList>
            <person name="Burstein D."/>
            <person name="Amaro F."/>
            <person name="Zusman T."/>
            <person name="Lifshitz Z."/>
            <person name="Cohen O."/>
            <person name="Gilbert J.A."/>
            <person name="Pupko T."/>
            <person name="Shuman H.A."/>
            <person name="Segal G."/>
        </authorList>
    </citation>
    <scope>NUCLEOTIDE SEQUENCE [LARGE SCALE GENOMIC DNA]</scope>
    <source>
        <strain evidence="8 9">ATCC 49751</strain>
    </source>
</reference>
<evidence type="ECO:0000256" key="6">
    <source>
        <dbReference type="SAM" id="Phobius"/>
    </source>
</evidence>
<feature type="transmembrane region" description="Helical" evidence="6">
    <location>
        <begin position="249"/>
        <end position="273"/>
    </location>
</feature>